<dbReference type="Proteomes" id="UP000005695">
    <property type="component" value="Unassembled WGS sequence"/>
</dbReference>
<protein>
    <submittedName>
        <fullName evidence="4">NHL repeat</fullName>
    </submittedName>
</protein>
<reference evidence="4" key="2">
    <citation type="submission" date="2006-05" db="EMBL/GenBank/DDBJ databases">
        <title>Sequencing of the draft genome and assembly of Desulfuromonas acetoxidans DSM 684.</title>
        <authorList>
            <consortium name="US DOE Joint Genome Institute (JGI-PGF)"/>
            <person name="Copeland A."/>
            <person name="Lucas S."/>
            <person name="Lapidus A."/>
            <person name="Barry K."/>
            <person name="Detter J.C."/>
            <person name="Glavina del Rio T."/>
            <person name="Hammon N."/>
            <person name="Israni S."/>
            <person name="Dalin E."/>
            <person name="Tice H."/>
            <person name="Bruce D."/>
            <person name="Pitluck S."/>
            <person name="Richardson P."/>
        </authorList>
    </citation>
    <scope>NUCLEOTIDE SEQUENCE [LARGE SCALE GENOMIC DNA]</scope>
    <source>
        <strain evidence="4">DSM 684</strain>
    </source>
</reference>
<name>Q1K1J5_DESA6</name>
<feature type="transmembrane region" description="Helical" evidence="3">
    <location>
        <begin position="12"/>
        <end position="29"/>
    </location>
</feature>
<dbReference type="InterPro" id="IPR001258">
    <property type="entry name" value="NHL_repeat"/>
</dbReference>
<dbReference type="PROSITE" id="PS51125">
    <property type="entry name" value="NHL"/>
    <property type="match status" value="1"/>
</dbReference>
<dbReference type="PANTHER" id="PTHR24104">
    <property type="entry name" value="E3 UBIQUITIN-PROTEIN LIGASE NHLRC1-RELATED"/>
    <property type="match status" value="1"/>
</dbReference>
<sequence length="329" mass="37367">MDSAQREKKNKYFFPPFLFIGVLFGLMQICASECVAQTQINTIRLVETRHVDDNEQPLSYPTTIAYDDTRDEIIVTDAGKSQLVVFNNELFPIASLDQGRGIMGVTSCLPSKEGFYVTCGSTENGDGYIALVNKAFIIEKKIRPAQLNPQLGKFTATRLIANTNNRFYVLSVERSAVSVFDQNWRYQHDIIPKDEKLGIPEPASIQALDCDSHGNLYFLSEERGRVFVYDLHEKFLYKFGEKGGAERKLARPRGISVDSKNRRLYIVDYLRHTVSSYTLGGDYLFEIGGKGNRPGWFLYPTDVTVDMEGNIYITDTFNHRIQEFSITAQ</sequence>
<dbReference type="InterPro" id="IPR011042">
    <property type="entry name" value="6-blade_b-propeller_TolB-like"/>
</dbReference>
<organism evidence="4 5">
    <name type="scientific">Desulfuromonas acetoxidans (strain DSM 684 / 11070)</name>
    <dbReference type="NCBI Taxonomy" id="281689"/>
    <lineage>
        <taxon>Bacteria</taxon>
        <taxon>Pseudomonadati</taxon>
        <taxon>Thermodesulfobacteriota</taxon>
        <taxon>Desulfuromonadia</taxon>
        <taxon>Desulfuromonadales</taxon>
        <taxon>Desulfuromonadaceae</taxon>
        <taxon>Desulfuromonas</taxon>
    </lineage>
</organism>
<dbReference type="SUPFAM" id="SSF63825">
    <property type="entry name" value="YWTD domain"/>
    <property type="match status" value="1"/>
</dbReference>
<keyword evidence="1" id="KW-0677">Repeat</keyword>
<reference evidence="4" key="1">
    <citation type="submission" date="2006-05" db="EMBL/GenBank/DDBJ databases">
        <title>Annotation of the draft genome assembly of Desulfuromonas acetoxidans DSM 684.</title>
        <authorList>
            <consortium name="US DOE Joint Genome Institute (JGI-ORNL)"/>
            <person name="Larimer F."/>
            <person name="Land M."/>
            <person name="Hauser L."/>
        </authorList>
    </citation>
    <scope>NUCLEOTIDE SEQUENCE [LARGE SCALE GENOMIC DNA]</scope>
    <source>
        <strain evidence="4">DSM 684</strain>
    </source>
</reference>
<evidence type="ECO:0000313" key="4">
    <source>
        <dbReference type="EMBL" id="EAT16393.1"/>
    </source>
</evidence>
<comment type="caution">
    <text evidence="4">The sequence shown here is derived from an EMBL/GenBank/DDBJ whole genome shotgun (WGS) entry which is preliminary data.</text>
</comment>
<dbReference type="Pfam" id="PF17170">
    <property type="entry name" value="DUF5128"/>
    <property type="match status" value="1"/>
</dbReference>
<dbReference type="Gene3D" id="2.120.10.30">
    <property type="entry name" value="TolB, C-terminal domain"/>
    <property type="match status" value="2"/>
</dbReference>
<evidence type="ECO:0000313" key="5">
    <source>
        <dbReference type="Proteomes" id="UP000005695"/>
    </source>
</evidence>
<keyword evidence="3" id="KW-0812">Transmembrane</keyword>
<evidence type="ECO:0000256" key="1">
    <source>
        <dbReference type="ARBA" id="ARBA00022737"/>
    </source>
</evidence>
<feature type="repeat" description="NHL" evidence="2">
    <location>
        <begin position="284"/>
        <end position="327"/>
    </location>
</feature>
<gene>
    <name evidence="4" type="ORF">Dace_1857</name>
</gene>
<dbReference type="InterPro" id="IPR050952">
    <property type="entry name" value="TRIM-NHL_E3_ligases"/>
</dbReference>
<dbReference type="PANTHER" id="PTHR24104:SF25">
    <property type="entry name" value="PROTEIN LIN-41"/>
    <property type="match status" value="1"/>
</dbReference>
<evidence type="ECO:0000256" key="3">
    <source>
        <dbReference type="SAM" id="Phobius"/>
    </source>
</evidence>
<accession>Q1K1J5</accession>
<keyword evidence="3" id="KW-1133">Transmembrane helix</keyword>
<dbReference type="GO" id="GO:0008270">
    <property type="term" value="F:zinc ion binding"/>
    <property type="evidence" value="ECO:0007669"/>
    <property type="project" value="UniProtKB-KW"/>
</dbReference>
<keyword evidence="3" id="KW-0472">Membrane</keyword>
<proteinExistence type="predicted"/>
<dbReference type="GO" id="GO:0061630">
    <property type="term" value="F:ubiquitin protein ligase activity"/>
    <property type="evidence" value="ECO:0007669"/>
    <property type="project" value="TreeGrafter"/>
</dbReference>
<dbReference type="GO" id="GO:0000209">
    <property type="term" value="P:protein polyubiquitination"/>
    <property type="evidence" value="ECO:0007669"/>
    <property type="project" value="TreeGrafter"/>
</dbReference>
<dbReference type="AlphaFoldDB" id="Q1K1J5"/>
<dbReference type="GO" id="GO:0043161">
    <property type="term" value="P:proteasome-mediated ubiquitin-dependent protein catabolic process"/>
    <property type="evidence" value="ECO:0007669"/>
    <property type="project" value="TreeGrafter"/>
</dbReference>
<dbReference type="EMBL" id="AAEW02000005">
    <property type="protein sequence ID" value="EAT16393.1"/>
    <property type="molecule type" value="Genomic_DNA"/>
</dbReference>
<evidence type="ECO:0000256" key="2">
    <source>
        <dbReference type="PROSITE-ProRule" id="PRU00504"/>
    </source>
</evidence>
<keyword evidence="5" id="KW-1185">Reference proteome</keyword>